<proteinExistence type="predicted"/>
<evidence type="ECO:0000259" key="1">
    <source>
        <dbReference type="Pfam" id="PF20167"/>
    </source>
</evidence>
<dbReference type="Pfam" id="PF20167">
    <property type="entry name" value="Transposase_32"/>
    <property type="match status" value="1"/>
</dbReference>
<dbReference type="InterPro" id="IPR046796">
    <property type="entry name" value="Transposase_32_dom"/>
</dbReference>
<dbReference type="EnsemblPlants" id="PGSC0003DMT400096274">
    <property type="protein sequence ID" value="PGSC0003DMT400096274"/>
    <property type="gene ID" value="PGSC0003DMG400045845"/>
</dbReference>
<dbReference type="PaxDb" id="4113-PGSC0003DMT400096274"/>
<dbReference type="GO" id="GO:0009523">
    <property type="term" value="C:photosystem II"/>
    <property type="evidence" value="ECO:0000318"/>
    <property type="project" value="GO_Central"/>
</dbReference>
<protein>
    <recommendedName>
        <fullName evidence="1">Putative plant transposon protein domain-containing protein</fullName>
    </recommendedName>
</protein>
<reference evidence="3" key="1">
    <citation type="journal article" date="2011" name="Nature">
        <title>Genome sequence and analysis of the tuber crop potato.</title>
        <authorList>
            <consortium name="The Potato Genome Sequencing Consortium"/>
        </authorList>
    </citation>
    <scope>NUCLEOTIDE SEQUENCE [LARGE SCALE GENOMIC DNA]</scope>
    <source>
        <strain evidence="3">cv. DM1-3 516 R44</strain>
    </source>
</reference>
<reference evidence="2" key="2">
    <citation type="submission" date="2015-06" db="UniProtKB">
        <authorList>
            <consortium name="EnsemblPlants"/>
        </authorList>
    </citation>
    <scope>IDENTIFICATION</scope>
    <source>
        <strain evidence="2">DM1-3 516 R44</strain>
    </source>
</reference>
<dbReference type="GO" id="GO:0009579">
    <property type="term" value="C:thylakoid"/>
    <property type="evidence" value="ECO:0000318"/>
    <property type="project" value="GO_Central"/>
</dbReference>
<feature type="domain" description="Putative plant transposon protein" evidence="1">
    <location>
        <begin position="1"/>
        <end position="144"/>
    </location>
</feature>
<accession>M1DY33</accession>
<dbReference type="AlphaFoldDB" id="M1DY33"/>
<keyword evidence="3" id="KW-1185">Reference proteome</keyword>
<sequence>MVRDKEVECYNEHINVVLGKPQHSVLCYEGLPIVKSLDDLKGWFAPKISDTTPSWMDAGAPIKKREMNIASGFWFGFISNTVMPSQNESIMSHPKATFFGSIIDMRRIDLGLLTSQEISMRAKQRLTSLSFPVLITELCWRAGVLRDLANDVEVIPSSSMDIHLQVGRHKVQLERINPSMSTHSARESEGVKVEAVLHAASGCPRGMHLKRGTKHEMLTMFLKLKTPVLHDSENEDVFVFILDYYER</sequence>
<evidence type="ECO:0000313" key="2">
    <source>
        <dbReference type="EnsemblPlants" id="PGSC0003DMT400096274"/>
    </source>
</evidence>
<dbReference type="HOGENOM" id="CLU_029307_0_1_1"/>
<dbReference type="PANTHER" id="PTHR33180">
    <property type="entry name" value="PHOTOSYSTEM II CP43 REACTION CENTER PROTEIN"/>
    <property type="match status" value="1"/>
</dbReference>
<organism evidence="2 3">
    <name type="scientific">Solanum tuberosum</name>
    <name type="common">Potato</name>
    <dbReference type="NCBI Taxonomy" id="4113"/>
    <lineage>
        <taxon>Eukaryota</taxon>
        <taxon>Viridiplantae</taxon>
        <taxon>Streptophyta</taxon>
        <taxon>Embryophyta</taxon>
        <taxon>Tracheophyta</taxon>
        <taxon>Spermatophyta</taxon>
        <taxon>Magnoliopsida</taxon>
        <taxon>eudicotyledons</taxon>
        <taxon>Gunneridae</taxon>
        <taxon>Pentapetalae</taxon>
        <taxon>asterids</taxon>
        <taxon>lamiids</taxon>
        <taxon>Solanales</taxon>
        <taxon>Solanaceae</taxon>
        <taxon>Solanoideae</taxon>
        <taxon>Solaneae</taxon>
        <taxon>Solanum</taxon>
    </lineage>
</organism>
<name>M1DY33_SOLTU</name>
<dbReference type="InParanoid" id="M1DY33"/>
<evidence type="ECO:0000313" key="3">
    <source>
        <dbReference type="Proteomes" id="UP000011115"/>
    </source>
</evidence>
<dbReference type="PANTHER" id="PTHR33180:SF31">
    <property type="entry name" value="POLYPROTEIN PROTEIN"/>
    <property type="match status" value="1"/>
</dbReference>
<dbReference type="Gramene" id="PGSC0003DMT400096274">
    <property type="protein sequence ID" value="PGSC0003DMT400096274"/>
    <property type="gene ID" value="PGSC0003DMG400045845"/>
</dbReference>
<dbReference type="Proteomes" id="UP000011115">
    <property type="component" value="Unassembled WGS sequence"/>
</dbReference>